<dbReference type="PRINTS" id="PR00081">
    <property type="entry name" value="GDHRDH"/>
</dbReference>
<comment type="similarity">
    <text evidence="1">Belongs to the short-chain dehydrogenases/reductases (SDR) family.</text>
</comment>
<gene>
    <name evidence="3" type="primary">fabG_4</name>
    <name evidence="3" type="ORF">Pan44_11070</name>
</gene>
<dbReference type="SUPFAM" id="SSF51735">
    <property type="entry name" value="NAD(P)-binding Rossmann-fold domains"/>
    <property type="match status" value="1"/>
</dbReference>
<dbReference type="RefSeq" id="WP_145028010.1">
    <property type="nucleotide sequence ID" value="NZ_CP036271.1"/>
</dbReference>
<keyword evidence="2 3" id="KW-0560">Oxidoreductase</keyword>
<dbReference type="PROSITE" id="PS00061">
    <property type="entry name" value="ADH_SHORT"/>
    <property type="match status" value="1"/>
</dbReference>
<dbReference type="AlphaFoldDB" id="A0A517SAF0"/>
<dbReference type="PRINTS" id="PR00080">
    <property type="entry name" value="SDRFAMILY"/>
</dbReference>
<dbReference type="OrthoDB" id="9803333at2"/>
<evidence type="ECO:0000313" key="4">
    <source>
        <dbReference type="Proteomes" id="UP000315700"/>
    </source>
</evidence>
<organism evidence="3 4">
    <name type="scientific">Caulifigura coniformis</name>
    <dbReference type="NCBI Taxonomy" id="2527983"/>
    <lineage>
        <taxon>Bacteria</taxon>
        <taxon>Pseudomonadati</taxon>
        <taxon>Planctomycetota</taxon>
        <taxon>Planctomycetia</taxon>
        <taxon>Planctomycetales</taxon>
        <taxon>Planctomycetaceae</taxon>
        <taxon>Caulifigura</taxon>
    </lineage>
</organism>
<dbReference type="EC" id="1.1.1.100" evidence="3"/>
<evidence type="ECO:0000313" key="3">
    <source>
        <dbReference type="EMBL" id="QDT53092.1"/>
    </source>
</evidence>
<dbReference type="InterPro" id="IPR020904">
    <property type="entry name" value="Sc_DH/Rdtase_CS"/>
</dbReference>
<dbReference type="PANTHER" id="PTHR43639">
    <property type="entry name" value="OXIDOREDUCTASE, SHORT-CHAIN DEHYDROGENASE/REDUCTASE FAMILY (AFU_ORTHOLOGUE AFUA_5G02870)"/>
    <property type="match status" value="1"/>
</dbReference>
<dbReference type="InterPro" id="IPR002347">
    <property type="entry name" value="SDR_fam"/>
</dbReference>
<dbReference type="KEGG" id="ccos:Pan44_11070"/>
<name>A0A517SAF0_9PLAN</name>
<evidence type="ECO:0000256" key="2">
    <source>
        <dbReference type="ARBA" id="ARBA00023002"/>
    </source>
</evidence>
<dbReference type="InParanoid" id="A0A517SAF0"/>
<accession>A0A517SAF0</accession>
<dbReference type="PANTHER" id="PTHR43639:SF1">
    <property type="entry name" value="SHORT-CHAIN DEHYDROGENASE_REDUCTASE FAMILY PROTEIN"/>
    <property type="match status" value="1"/>
</dbReference>
<dbReference type="Gene3D" id="3.40.50.720">
    <property type="entry name" value="NAD(P)-binding Rossmann-like Domain"/>
    <property type="match status" value="1"/>
</dbReference>
<dbReference type="Pfam" id="PF13561">
    <property type="entry name" value="adh_short_C2"/>
    <property type="match status" value="1"/>
</dbReference>
<protein>
    <submittedName>
        <fullName evidence="3">3-oxoacyl-[acyl-carrier-protein] reductase FabG</fullName>
        <ecNumber evidence="3">1.1.1.100</ecNumber>
    </submittedName>
</protein>
<keyword evidence="4" id="KW-1185">Reference proteome</keyword>
<reference evidence="3 4" key="1">
    <citation type="submission" date="2019-02" db="EMBL/GenBank/DDBJ databases">
        <title>Deep-cultivation of Planctomycetes and their phenomic and genomic characterization uncovers novel biology.</title>
        <authorList>
            <person name="Wiegand S."/>
            <person name="Jogler M."/>
            <person name="Boedeker C."/>
            <person name="Pinto D."/>
            <person name="Vollmers J."/>
            <person name="Rivas-Marin E."/>
            <person name="Kohn T."/>
            <person name="Peeters S.H."/>
            <person name="Heuer A."/>
            <person name="Rast P."/>
            <person name="Oberbeckmann S."/>
            <person name="Bunk B."/>
            <person name="Jeske O."/>
            <person name="Meyerdierks A."/>
            <person name="Storesund J.E."/>
            <person name="Kallscheuer N."/>
            <person name="Luecker S."/>
            <person name="Lage O.M."/>
            <person name="Pohl T."/>
            <person name="Merkel B.J."/>
            <person name="Hornburger P."/>
            <person name="Mueller R.-W."/>
            <person name="Bruemmer F."/>
            <person name="Labrenz M."/>
            <person name="Spormann A.M."/>
            <person name="Op den Camp H."/>
            <person name="Overmann J."/>
            <person name="Amann R."/>
            <person name="Jetten M.S.M."/>
            <person name="Mascher T."/>
            <person name="Medema M.H."/>
            <person name="Devos D.P."/>
            <person name="Kaster A.-K."/>
            <person name="Ovreas L."/>
            <person name="Rohde M."/>
            <person name="Galperin M.Y."/>
            <person name="Jogler C."/>
        </authorList>
    </citation>
    <scope>NUCLEOTIDE SEQUENCE [LARGE SCALE GENOMIC DNA]</scope>
    <source>
        <strain evidence="3 4">Pan44</strain>
    </source>
</reference>
<proteinExistence type="inferred from homology"/>
<dbReference type="EMBL" id="CP036271">
    <property type="protein sequence ID" value="QDT53092.1"/>
    <property type="molecule type" value="Genomic_DNA"/>
</dbReference>
<sequence length="243" mass="25501">MDLRGQNAIVTGGAVRLGLAIAHKLAFEGANVCVHCHSHAGEVQGVLSELRGHGVAAVAVAASFTEPVAAAQAVFERANSELGPVSILVNNAAIFEAATLASTTEDRWRRHLAINLQAPAFLCREFAERLPEGRQGSIVNIADWRGLRPPAGHLPYTVSKAGLIALTKVLAQELAPRIQVNAVAPGAILPPPGAGKDALKEMAERNPLQRTGRGSDVANAVAYLLKSEFINGEVLHVTGGEEL</sequence>
<evidence type="ECO:0000256" key="1">
    <source>
        <dbReference type="ARBA" id="ARBA00006484"/>
    </source>
</evidence>
<dbReference type="GO" id="GO:0004316">
    <property type="term" value="F:3-oxoacyl-[acyl-carrier-protein] reductase (NADPH) activity"/>
    <property type="evidence" value="ECO:0007669"/>
    <property type="project" value="UniProtKB-EC"/>
</dbReference>
<dbReference type="FunFam" id="3.40.50.720:FF:000084">
    <property type="entry name" value="Short-chain dehydrogenase reductase"/>
    <property type="match status" value="1"/>
</dbReference>
<dbReference type="InterPro" id="IPR036291">
    <property type="entry name" value="NAD(P)-bd_dom_sf"/>
</dbReference>
<dbReference type="Proteomes" id="UP000315700">
    <property type="component" value="Chromosome"/>
</dbReference>